<organism evidence="7 8">
    <name type="scientific">Gelidibacter algens</name>
    <dbReference type="NCBI Taxonomy" id="49280"/>
    <lineage>
        <taxon>Bacteria</taxon>
        <taxon>Pseudomonadati</taxon>
        <taxon>Bacteroidota</taxon>
        <taxon>Flavobacteriia</taxon>
        <taxon>Flavobacteriales</taxon>
        <taxon>Flavobacteriaceae</taxon>
        <taxon>Gelidibacter</taxon>
    </lineage>
</organism>
<comment type="caution">
    <text evidence="7">The sequence shown here is derived from an EMBL/GenBank/DDBJ whole genome shotgun (WGS) entry which is preliminary data.</text>
</comment>
<evidence type="ECO:0000256" key="1">
    <source>
        <dbReference type="ARBA" id="ARBA00004651"/>
    </source>
</evidence>
<evidence type="ECO:0000256" key="4">
    <source>
        <dbReference type="ARBA" id="ARBA00022989"/>
    </source>
</evidence>
<accession>A0A327S1J2</accession>
<evidence type="ECO:0000313" key="7">
    <source>
        <dbReference type="EMBL" id="RAJ22980.1"/>
    </source>
</evidence>
<feature type="transmembrane region" description="Helical" evidence="6">
    <location>
        <begin position="114"/>
        <end position="133"/>
    </location>
</feature>
<keyword evidence="5 6" id="KW-0472">Membrane</keyword>
<feature type="transmembrane region" description="Helical" evidence="6">
    <location>
        <begin position="227"/>
        <end position="254"/>
    </location>
</feature>
<feature type="transmembrane region" description="Helical" evidence="6">
    <location>
        <begin position="145"/>
        <end position="163"/>
    </location>
</feature>
<dbReference type="PANTHER" id="PTHR39087:SF2">
    <property type="entry name" value="UPF0104 MEMBRANE PROTEIN MJ1595"/>
    <property type="match status" value="1"/>
</dbReference>
<protein>
    <recommendedName>
        <fullName evidence="9">Lysylphosphatidylglycerol synthase-like protein</fullName>
    </recommendedName>
</protein>
<feature type="transmembrane region" description="Helical" evidence="6">
    <location>
        <begin position="20"/>
        <end position="40"/>
    </location>
</feature>
<feature type="transmembrane region" description="Helical" evidence="6">
    <location>
        <begin position="195"/>
        <end position="215"/>
    </location>
</feature>
<reference evidence="7 8" key="1">
    <citation type="submission" date="2018-06" db="EMBL/GenBank/DDBJ databases">
        <title>Genomic Encyclopedia of Archaeal and Bacterial Type Strains, Phase II (KMG-II): from individual species to whole genera.</title>
        <authorList>
            <person name="Goeker M."/>
        </authorList>
    </citation>
    <scope>NUCLEOTIDE SEQUENCE [LARGE SCALE GENOMIC DNA]</scope>
    <source>
        <strain evidence="7 8">DSM 12408</strain>
    </source>
</reference>
<keyword evidence="3 6" id="KW-0812">Transmembrane</keyword>
<evidence type="ECO:0000313" key="8">
    <source>
        <dbReference type="Proteomes" id="UP000248987"/>
    </source>
</evidence>
<name>A0A327S1J2_9FLAO</name>
<evidence type="ECO:0000256" key="5">
    <source>
        <dbReference type="ARBA" id="ARBA00023136"/>
    </source>
</evidence>
<dbReference type="PANTHER" id="PTHR39087">
    <property type="entry name" value="UPF0104 MEMBRANE PROTEIN MJ1595"/>
    <property type="match status" value="1"/>
</dbReference>
<evidence type="ECO:0008006" key="9">
    <source>
        <dbReference type="Google" id="ProtNLM"/>
    </source>
</evidence>
<dbReference type="GO" id="GO:0005886">
    <property type="term" value="C:plasma membrane"/>
    <property type="evidence" value="ECO:0007669"/>
    <property type="project" value="UniProtKB-SubCell"/>
</dbReference>
<evidence type="ECO:0000256" key="6">
    <source>
        <dbReference type="SAM" id="Phobius"/>
    </source>
</evidence>
<keyword evidence="8" id="KW-1185">Reference proteome</keyword>
<keyword evidence="4 6" id="KW-1133">Transmembrane helix</keyword>
<dbReference type="RefSeq" id="WP_394337361.1">
    <property type="nucleotide sequence ID" value="NZ_QLLQ01000007.1"/>
</dbReference>
<dbReference type="Proteomes" id="UP000248987">
    <property type="component" value="Unassembled WGS sequence"/>
</dbReference>
<dbReference type="EMBL" id="QLLQ01000007">
    <property type="protein sequence ID" value="RAJ22980.1"/>
    <property type="molecule type" value="Genomic_DNA"/>
</dbReference>
<proteinExistence type="predicted"/>
<sequence>MLAVFFGWYTFSKLPVDKIIPYFKSANYSWIVLGMLLGFLSNLSRAYRWNYLLAPMGYSVKLPNSIMAVFITYLANYGIPRSGEVLRAAVLTNYEGVPFQKSFGTIIAERMADFIILLGIVGVTFLIQFDFIFALLEKSFQPKKLILLGVIGIVMCVLLFLYLKNSQSKIAVKVRHFVMGLLEGILSIFKMEHKWAFIFHTLFIWIMYLLMFYVTTFAVQDLHGVSIGALLIAFIAGSFTMAATNGGIFVYPLAIGVAFSLYDIPENPSIAFGWIIWASQTLMVMIVGSLSFLFLPIYNNKLKGTK</sequence>
<feature type="transmembrane region" description="Helical" evidence="6">
    <location>
        <begin position="274"/>
        <end position="298"/>
    </location>
</feature>
<comment type="subcellular location">
    <subcellularLocation>
        <location evidence="1">Cell membrane</location>
        <topology evidence="1">Multi-pass membrane protein</topology>
    </subcellularLocation>
</comment>
<dbReference type="AlphaFoldDB" id="A0A327S1J2"/>
<evidence type="ECO:0000256" key="3">
    <source>
        <dbReference type="ARBA" id="ARBA00022692"/>
    </source>
</evidence>
<keyword evidence="2" id="KW-1003">Cell membrane</keyword>
<dbReference type="Pfam" id="PF03706">
    <property type="entry name" value="LPG_synthase_TM"/>
    <property type="match status" value="1"/>
</dbReference>
<dbReference type="InterPro" id="IPR022791">
    <property type="entry name" value="L-PG_synthase/AglD"/>
</dbReference>
<evidence type="ECO:0000256" key="2">
    <source>
        <dbReference type="ARBA" id="ARBA00022475"/>
    </source>
</evidence>
<gene>
    <name evidence="7" type="ORF">LX77_02139</name>
</gene>